<dbReference type="AlphaFoldDB" id="A0AB38YHK0"/>
<evidence type="ECO:0000256" key="1">
    <source>
        <dbReference type="ARBA" id="ARBA00004651"/>
    </source>
</evidence>
<feature type="domain" description="ABC3 transporter permease C-terminal" evidence="7">
    <location>
        <begin position="702"/>
        <end position="816"/>
    </location>
</feature>
<accession>A0AB38YHK0</accession>
<evidence type="ECO:0000313" key="8">
    <source>
        <dbReference type="EMBL" id="WLD58805.1"/>
    </source>
</evidence>
<reference evidence="8" key="1">
    <citation type="submission" date="2022-07" db="EMBL/GenBank/DDBJ databases">
        <title>Complete genome sequence of Salinispirillum sp. LH10-3-1 capable of multiple carbohydrate inversion isolated from a soda lake.</title>
        <authorList>
            <person name="Liu J."/>
            <person name="Zhai Y."/>
            <person name="Zhang H."/>
            <person name="Yang H."/>
            <person name="Qu J."/>
            <person name="Li J."/>
        </authorList>
    </citation>
    <scope>NUCLEOTIDE SEQUENCE</scope>
    <source>
        <strain evidence="8">LH 10-3-1</strain>
    </source>
</reference>
<feature type="transmembrane region" description="Helical" evidence="6">
    <location>
        <begin position="253"/>
        <end position="277"/>
    </location>
</feature>
<feature type="transmembrane region" description="Helical" evidence="6">
    <location>
        <begin position="388"/>
        <end position="405"/>
    </location>
</feature>
<dbReference type="PANTHER" id="PTHR30287:SF1">
    <property type="entry name" value="INNER MEMBRANE PROTEIN"/>
    <property type="match status" value="1"/>
</dbReference>
<evidence type="ECO:0000256" key="4">
    <source>
        <dbReference type="ARBA" id="ARBA00022989"/>
    </source>
</evidence>
<evidence type="ECO:0000256" key="2">
    <source>
        <dbReference type="ARBA" id="ARBA00022475"/>
    </source>
</evidence>
<gene>
    <name evidence="8" type="ORF">NFC81_03170</name>
</gene>
<organism evidence="8">
    <name type="scientific">Salinispirillum sp. LH 10-3-1</name>
    <dbReference type="NCBI Taxonomy" id="2952525"/>
    <lineage>
        <taxon>Bacteria</taxon>
        <taxon>Pseudomonadati</taxon>
        <taxon>Pseudomonadota</taxon>
        <taxon>Gammaproteobacteria</taxon>
        <taxon>Oceanospirillales</taxon>
        <taxon>Saccharospirillaceae</taxon>
        <taxon>Salinispirillum</taxon>
    </lineage>
</organism>
<feature type="transmembrane region" description="Helical" evidence="6">
    <location>
        <begin position="698"/>
        <end position="719"/>
    </location>
</feature>
<feature type="transmembrane region" description="Helical" evidence="6">
    <location>
        <begin position="297"/>
        <end position="319"/>
    </location>
</feature>
<dbReference type="EMBL" id="CP101717">
    <property type="protein sequence ID" value="WLD58805.1"/>
    <property type="molecule type" value="Genomic_DNA"/>
</dbReference>
<dbReference type="InterPro" id="IPR003838">
    <property type="entry name" value="ABC3_permease_C"/>
</dbReference>
<feature type="transmembrane region" description="Helical" evidence="6">
    <location>
        <begin position="20"/>
        <end position="38"/>
    </location>
</feature>
<evidence type="ECO:0000259" key="7">
    <source>
        <dbReference type="Pfam" id="PF02687"/>
    </source>
</evidence>
<evidence type="ECO:0000256" key="6">
    <source>
        <dbReference type="SAM" id="Phobius"/>
    </source>
</evidence>
<dbReference type="Pfam" id="PF02687">
    <property type="entry name" value="FtsX"/>
    <property type="match status" value="2"/>
</dbReference>
<feature type="transmembrane region" description="Helical" evidence="6">
    <location>
        <begin position="787"/>
        <end position="808"/>
    </location>
</feature>
<dbReference type="GO" id="GO:0005886">
    <property type="term" value="C:plasma membrane"/>
    <property type="evidence" value="ECO:0007669"/>
    <property type="project" value="UniProtKB-SubCell"/>
</dbReference>
<feature type="transmembrane region" description="Helical" evidence="6">
    <location>
        <begin position="411"/>
        <end position="436"/>
    </location>
</feature>
<evidence type="ECO:0000256" key="3">
    <source>
        <dbReference type="ARBA" id="ARBA00022692"/>
    </source>
</evidence>
<feature type="domain" description="ABC3 transporter permease C-terminal" evidence="7">
    <location>
        <begin position="257"/>
        <end position="373"/>
    </location>
</feature>
<feature type="transmembrane region" description="Helical" evidence="6">
    <location>
        <begin position="751"/>
        <end position="775"/>
    </location>
</feature>
<evidence type="ECO:0000256" key="5">
    <source>
        <dbReference type="ARBA" id="ARBA00023136"/>
    </source>
</evidence>
<keyword evidence="3 6" id="KW-0812">Transmembrane</keyword>
<feature type="transmembrane region" description="Helical" evidence="6">
    <location>
        <begin position="464"/>
        <end position="482"/>
    </location>
</feature>
<keyword evidence="2" id="KW-1003">Cell membrane</keyword>
<feature type="transmembrane region" description="Helical" evidence="6">
    <location>
        <begin position="350"/>
        <end position="367"/>
    </location>
</feature>
<dbReference type="InterPro" id="IPR038766">
    <property type="entry name" value="Membrane_comp_ABC_pdt"/>
</dbReference>
<dbReference type="PANTHER" id="PTHR30287">
    <property type="entry name" value="MEMBRANE COMPONENT OF PREDICTED ABC SUPERFAMILY METABOLITE UPTAKE TRANSPORTER"/>
    <property type="match status" value="1"/>
</dbReference>
<dbReference type="RefSeq" id="WP_304996091.1">
    <property type="nucleotide sequence ID" value="NZ_CP101717.1"/>
</dbReference>
<proteinExistence type="predicted"/>
<name>A0AB38YHK0_9GAMM</name>
<keyword evidence="4 6" id="KW-1133">Transmembrane helix</keyword>
<keyword evidence="5 6" id="KW-0472">Membrane</keyword>
<comment type="subcellular location">
    <subcellularLocation>
        <location evidence="1">Cell membrane</location>
        <topology evidence="1">Multi-pass membrane protein</topology>
    </subcellularLocation>
</comment>
<protein>
    <recommendedName>
        <fullName evidence="7">ABC3 transporter permease C-terminal domain-containing protein</fullName>
    </recommendedName>
</protein>
<sequence>MSLTWRMFWRDFRAGELTLLIVSVVLAVTVVTSIGIFAERIRQTIFSEASSLLAADYVLSGSRAIPEEWFEFADERGLEQGQTLSFQSMLFGETSSQLGALRAVSDSFPLRGALEIADSPFVMGDEVEAGPPPGEIWLTSRLFPLLNVEVGDYIGVGATELRVGAALIREPDSSTGVFNVQPRALMNLADLPATQAVQPGSRVTYRWLLAGDATQITELREQIGDAIEPHYRWRSARRANENISGALDRAESFLLLAGSLAVVLAGVALAMSAQRYAGRHVETVALLKTLGYPPSRIIRLYGVGLLGLSVVGIAIGLMLGEAIHRVIIALLGDLLPANLAMHGWQAYGLGALTGFVSLMGFAWPPFYRLRDVPPVRVIRSDVYQQPKLLWQLWGTLGVLVIVYLYSGDAMLTLAMVVGGAFCIWGASMFARALLWVMRRFGSRFGRNWRLGLASLQRHSQQNGLQVVIFSIALMLLFTLTLIRTSLLSEWEQQLPEGAPNHFVYNVFEEDLPIVDEWLNQYAENESPAYPLTRGRLIEARGVDIDTLTEDLPDRSDFVRELNMTWSPEYGSDNVIVAGEWWQDYGQGDLLVSVEERFATALGVQVGDRMVYSVGGLDIEATVASLRSLDWESFNPNFYMIFNQPLQDGAGATYLVSFFLSNDNKVALNTLLRQVPTLSVIEVDALIEQIQGIIAQVTLAIEFILVLVLASGLLVLVAGIQSSLDTRFRESAVLRTMGASASLVRGTLWVEFGALGALAGVLGAAGTEAILFYLQGNVFGMETRWHPLLWLIAPLSGVALIGTVGVLSTSKVIRTPPMRVLRSWV</sequence>